<protein>
    <recommendedName>
        <fullName evidence="7">Nuclear GTPase SLIP-GC</fullName>
    </recommendedName>
</protein>
<feature type="compositionally biased region" description="Polar residues" evidence="2">
    <location>
        <begin position="1312"/>
        <end position="1323"/>
    </location>
</feature>
<dbReference type="Proteomes" id="UP000250266">
    <property type="component" value="Unassembled WGS sequence"/>
</dbReference>
<accession>A0A8E2E060</accession>
<evidence type="ECO:0000259" key="3">
    <source>
        <dbReference type="Pfam" id="PF00350"/>
    </source>
</evidence>
<dbReference type="InterPro" id="IPR045063">
    <property type="entry name" value="Dynamin_N"/>
</dbReference>
<feature type="compositionally biased region" description="Polar residues" evidence="2">
    <location>
        <begin position="1284"/>
        <end position="1295"/>
    </location>
</feature>
<feature type="compositionally biased region" description="Basic and acidic residues" evidence="2">
    <location>
        <begin position="1296"/>
        <end position="1309"/>
    </location>
</feature>
<dbReference type="InterPro" id="IPR027417">
    <property type="entry name" value="P-loop_NTPase"/>
</dbReference>
<sequence length="1323" mass="148925">MNAAEFHEKAKLLKPDQQLPAKRYWVGVLFHHVVPDDILQEIDFLWIKAHSKITIQTIHNEYSKKYPSVSIVLKLWDEISSPTATLAHLNFYNDNVIILRAIEPSSMDNRDRVRMPLQPVNRQLISESSTVSADVAKPLPHPLSDCSLPFEGQSIKREPSASKTASPHENPKRLQPTTFQSTGRLQPFITAPASHTLNLDGPYSGGNIRTSTTPLSNRVDLATSSSSMKAEKEVDYPTPIQKNTDTEYKDEDEDGDAPMKDTSPDEVSYQPEEKMLKTEHLQKLMADTTPEKLEAGVQKAKAFLDALRLRLLDHVNDSEDARQWITMVENLQRLDAYKRTVVGVVGNTGAGKSSVINALLDEERLVPTNCMRACTAVVTEMSWNNSKDEHSKYRAEIEFISREDWERELGTLLRDLLDSNGQVSRECTDPDSEAGIAWAKFKAVYPQKTKEMLANTNVKSLMKDLTVLNVLGTTKKIFESQPGLFYKRLQRYVDSKEKNTRNEKKRDKKDKKQMEYWPLIKVVKIYTKSAALSTGAVIVDLPGVHDSNAARAAVAQGYMKQCTGLWIVAPINRAVDDKAAKSLLGESFKRQLKYDGTYSNVTFICSKTDDISITEAIDSLGLDEEVSKFEDQNQQLQHQIKQLQEEVNNLRDSKDIYKDLYEQADDDIELWQTIQDDVEDGKKVYAPKKKAEKRKRNSSKEKQRKKRNWSDSDESDSCSETNSSTEEVSQEALKDREPLTKDQVRDKIEELKAAKKNARRQRVGLDEKIKTTQTKIDALKQNQAAVRAEINAICIAGRNEYSKGAIQQDFAAGIKELDQENAIEEDEMNFNPDEDIRDYDQVARSLPVFCVSSRAYQKLCGRLKKDEPVPGFKTVKETEIPQLQAHCKKLTEAGRAQSCRSYLNSLSQLLNSLILWSSKDGTSLKLSDADKQKESHYLRKKLEELEKDLENAVTTCVNDIKDNIAENIYDKYDVAVEEAMRNALPTANGWGAHRDSGGLHFMTYKATVRRSGTYSGKSGPRDFNAELNEPITKHLATGWERAFQRRLPHALQNYTTASGNRLRSFHQAVEARARLHGASTVSLNMLANQLQVYEQIFANLAVAMVGIITEQQREANRSFTPVIAAAMSAVYTYASNESGAGMFVRIKNAMANHVERERHQMFNRATETVKACLVSMCRDVEEQMSNKTDEIFQQMRKDYMTTIGGAHLPQGTIIPKAERVVKDILNVLNTADGMFKEVLEGSVEDLLDENRTRGEHPAKDDDEDSNTQSANEDAEETADDTASIAKSSPATNTSARRGDAFETPSRDETPTDFDNASESASRG</sequence>
<feature type="compositionally biased region" description="Low complexity" evidence="2">
    <location>
        <begin position="718"/>
        <end position="731"/>
    </location>
</feature>
<keyword evidence="6" id="KW-1185">Reference proteome</keyword>
<feature type="compositionally biased region" description="Polar residues" evidence="2">
    <location>
        <begin position="207"/>
        <end position="228"/>
    </location>
</feature>
<feature type="domain" description="Dynamin N-terminal" evidence="3">
    <location>
        <begin position="342"/>
        <end position="586"/>
    </location>
</feature>
<evidence type="ECO:0000313" key="5">
    <source>
        <dbReference type="EMBL" id="OCK74971.1"/>
    </source>
</evidence>
<dbReference type="Pfam" id="PF00350">
    <property type="entry name" value="Dynamin_N"/>
    <property type="match status" value="1"/>
</dbReference>
<dbReference type="SUPFAM" id="SSF52540">
    <property type="entry name" value="P-loop containing nucleoside triphosphate hydrolases"/>
    <property type="match status" value="1"/>
</dbReference>
<feature type="region of interest" description="Disordered" evidence="2">
    <location>
        <begin position="194"/>
        <end position="269"/>
    </location>
</feature>
<organism evidence="5 6">
    <name type="scientific">Lepidopterella palustris CBS 459.81</name>
    <dbReference type="NCBI Taxonomy" id="1314670"/>
    <lineage>
        <taxon>Eukaryota</taxon>
        <taxon>Fungi</taxon>
        <taxon>Dikarya</taxon>
        <taxon>Ascomycota</taxon>
        <taxon>Pezizomycotina</taxon>
        <taxon>Dothideomycetes</taxon>
        <taxon>Pleosporomycetidae</taxon>
        <taxon>Mytilinidiales</taxon>
        <taxon>Argynnaceae</taxon>
        <taxon>Lepidopterella</taxon>
    </lineage>
</organism>
<keyword evidence="1" id="KW-0175">Coiled coil</keyword>
<feature type="domain" description="DUF7605" evidence="4">
    <location>
        <begin position="992"/>
        <end position="1158"/>
    </location>
</feature>
<feature type="region of interest" description="Disordered" evidence="2">
    <location>
        <begin position="146"/>
        <end position="181"/>
    </location>
</feature>
<evidence type="ECO:0000256" key="1">
    <source>
        <dbReference type="SAM" id="Coils"/>
    </source>
</evidence>
<proteinExistence type="predicted"/>
<evidence type="ECO:0008006" key="7">
    <source>
        <dbReference type="Google" id="ProtNLM"/>
    </source>
</evidence>
<dbReference type="Gene3D" id="3.40.50.300">
    <property type="entry name" value="P-loop containing nucleotide triphosphate hydrolases"/>
    <property type="match status" value="1"/>
</dbReference>
<dbReference type="OrthoDB" id="3598281at2759"/>
<evidence type="ECO:0000313" key="6">
    <source>
        <dbReference type="Proteomes" id="UP000250266"/>
    </source>
</evidence>
<gene>
    <name evidence="5" type="ORF">K432DRAFT_409418</name>
</gene>
<name>A0A8E2E060_9PEZI</name>
<dbReference type="PANTHER" id="PTHR36681">
    <property type="entry name" value="NUCLEAR GTPASE, GERMINAL CENTER-ASSOCIATED, TANDEM DUPLICATE 3"/>
    <property type="match status" value="1"/>
</dbReference>
<feature type="coiled-coil region" evidence="1">
    <location>
        <begin position="619"/>
        <end position="660"/>
    </location>
</feature>
<feature type="compositionally biased region" description="Basic and acidic residues" evidence="2">
    <location>
        <begin position="1250"/>
        <end position="1259"/>
    </location>
</feature>
<dbReference type="InterPro" id="IPR056024">
    <property type="entry name" value="DUF7605"/>
</dbReference>
<reference evidence="5 6" key="1">
    <citation type="journal article" date="2016" name="Nat. Commun.">
        <title>Ectomycorrhizal ecology is imprinted in the genome of the dominant symbiotic fungus Cenococcum geophilum.</title>
        <authorList>
            <consortium name="DOE Joint Genome Institute"/>
            <person name="Peter M."/>
            <person name="Kohler A."/>
            <person name="Ohm R.A."/>
            <person name="Kuo A."/>
            <person name="Krutzmann J."/>
            <person name="Morin E."/>
            <person name="Arend M."/>
            <person name="Barry K.W."/>
            <person name="Binder M."/>
            <person name="Choi C."/>
            <person name="Clum A."/>
            <person name="Copeland A."/>
            <person name="Grisel N."/>
            <person name="Haridas S."/>
            <person name="Kipfer T."/>
            <person name="LaButti K."/>
            <person name="Lindquist E."/>
            <person name="Lipzen A."/>
            <person name="Maire R."/>
            <person name="Meier B."/>
            <person name="Mihaltcheva S."/>
            <person name="Molinier V."/>
            <person name="Murat C."/>
            <person name="Poggeler S."/>
            <person name="Quandt C.A."/>
            <person name="Sperisen C."/>
            <person name="Tritt A."/>
            <person name="Tisserant E."/>
            <person name="Crous P.W."/>
            <person name="Henrissat B."/>
            <person name="Nehls U."/>
            <person name="Egli S."/>
            <person name="Spatafora J.W."/>
            <person name="Grigoriev I.V."/>
            <person name="Martin F.M."/>
        </authorList>
    </citation>
    <scope>NUCLEOTIDE SEQUENCE [LARGE SCALE GENOMIC DNA]</scope>
    <source>
        <strain evidence="5 6">CBS 459.81</strain>
    </source>
</reference>
<feature type="region of interest" description="Disordered" evidence="2">
    <location>
        <begin position="682"/>
        <end position="743"/>
    </location>
</feature>
<dbReference type="PANTHER" id="PTHR36681:SF3">
    <property type="entry name" value="NUCLEAR GTPASE, GERMINAL CENTER-ASSOCIATED, TANDEM DUPLICATE 3"/>
    <property type="match status" value="1"/>
</dbReference>
<dbReference type="EMBL" id="KV745383">
    <property type="protein sequence ID" value="OCK74971.1"/>
    <property type="molecule type" value="Genomic_DNA"/>
</dbReference>
<evidence type="ECO:0000256" key="2">
    <source>
        <dbReference type="SAM" id="MobiDB-lite"/>
    </source>
</evidence>
<feature type="compositionally biased region" description="Basic residues" evidence="2">
    <location>
        <begin position="685"/>
        <end position="707"/>
    </location>
</feature>
<feature type="region of interest" description="Disordered" evidence="2">
    <location>
        <begin position="1250"/>
        <end position="1323"/>
    </location>
</feature>
<feature type="compositionally biased region" description="Basic and acidic residues" evidence="2">
    <location>
        <begin position="732"/>
        <end position="743"/>
    </location>
</feature>
<evidence type="ECO:0000259" key="4">
    <source>
        <dbReference type="Pfam" id="PF24564"/>
    </source>
</evidence>
<dbReference type="Pfam" id="PF24564">
    <property type="entry name" value="DUF7605"/>
    <property type="match status" value="1"/>
</dbReference>